<evidence type="ECO:0000256" key="6">
    <source>
        <dbReference type="ARBA" id="ARBA00023242"/>
    </source>
</evidence>
<evidence type="ECO:0000313" key="11">
    <source>
        <dbReference type="EMBL" id="GFS06672.1"/>
    </source>
</evidence>
<feature type="compositionally biased region" description="Low complexity" evidence="8">
    <location>
        <begin position="37"/>
        <end position="65"/>
    </location>
</feature>
<keyword evidence="3" id="KW-0862">Zinc</keyword>
<accession>A0AAV4ICA9</accession>
<dbReference type="GO" id="GO:0006357">
    <property type="term" value="P:regulation of transcription by RNA polymerase II"/>
    <property type="evidence" value="ECO:0007669"/>
    <property type="project" value="TreeGrafter"/>
</dbReference>
<keyword evidence="4 7" id="KW-0805">Transcription regulation</keyword>
<dbReference type="InterPro" id="IPR003619">
    <property type="entry name" value="MAD_homology1_Dwarfin-type"/>
</dbReference>
<dbReference type="InterPro" id="IPR036578">
    <property type="entry name" value="SMAD_MH1_sf"/>
</dbReference>
<dbReference type="GO" id="GO:0071144">
    <property type="term" value="C:heteromeric SMAD protein complex"/>
    <property type="evidence" value="ECO:0007669"/>
    <property type="project" value="TreeGrafter"/>
</dbReference>
<dbReference type="Gene3D" id="3.90.520.10">
    <property type="entry name" value="SMAD MH1 domain"/>
    <property type="match status" value="1"/>
</dbReference>
<feature type="region of interest" description="Disordered" evidence="8">
    <location>
        <begin position="235"/>
        <end position="262"/>
    </location>
</feature>
<dbReference type="InterPro" id="IPR013019">
    <property type="entry name" value="MAD_homology_MH1"/>
</dbReference>
<dbReference type="PANTHER" id="PTHR13703">
    <property type="entry name" value="SMAD"/>
    <property type="match status" value="1"/>
</dbReference>
<dbReference type="SMART" id="SM00524">
    <property type="entry name" value="DWB"/>
    <property type="match status" value="1"/>
</dbReference>
<evidence type="ECO:0000256" key="7">
    <source>
        <dbReference type="RuleBase" id="RU361195"/>
    </source>
</evidence>
<keyword evidence="2" id="KW-0479">Metal-binding</keyword>
<feature type="compositionally biased region" description="Basic residues" evidence="8">
    <location>
        <begin position="986"/>
        <end position="1001"/>
    </location>
</feature>
<feature type="domain" description="MH2" evidence="10">
    <location>
        <begin position="1203"/>
        <end position="1402"/>
    </location>
</feature>
<feature type="compositionally biased region" description="Low complexity" evidence="8">
    <location>
        <begin position="78"/>
        <end position="99"/>
    </location>
</feature>
<name>A0AAV4ICA9_9GAST</name>
<evidence type="ECO:0000259" key="10">
    <source>
        <dbReference type="PROSITE" id="PS51076"/>
    </source>
</evidence>
<feature type="compositionally biased region" description="Basic residues" evidence="8">
    <location>
        <begin position="443"/>
        <end position="454"/>
    </location>
</feature>
<keyword evidence="7" id="KW-0963">Cytoplasm</keyword>
<gene>
    <name evidence="11" type="ORF">ElyMa_002970500</name>
</gene>
<feature type="compositionally biased region" description="Basic and acidic residues" evidence="8">
    <location>
        <begin position="455"/>
        <end position="494"/>
    </location>
</feature>
<evidence type="ECO:0000313" key="12">
    <source>
        <dbReference type="Proteomes" id="UP000762676"/>
    </source>
</evidence>
<organism evidence="11 12">
    <name type="scientific">Elysia marginata</name>
    <dbReference type="NCBI Taxonomy" id="1093978"/>
    <lineage>
        <taxon>Eukaryota</taxon>
        <taxon>Metazoa</taxon>
        <taxon>Spiralia</taxon>
        <taxon>Lophotrochozoa</taxon>
        <taxon>Mollusca</taxon>
        <taxon>Gastropoda</taxon>
        <taxon>Heterobranchia</taxon>
        <taxon>Euthyneura</taxon>
        <taxon>Panpulmonata</taxon>
        <taxon>Sacoglossa</taxon>
        <taxon>Placobranchoidea</taxon>
        <taxon>Plakobranchidae</taxon>
        <taxon>Elysia</taxon>
    </lineage>
</organism>
<protein>
    <recommendedName>
        <fullName evidence="7">Mothers against decapentaplegic homolog</fullName>
        <shortName evidence="7">MAD homolog</shortName>
        <shortName evidence="7">Mothers against DPP homolog</shortName>
    </recommendedName>
    <alternativeName>
        <fullName evidence="7">SMAD family member</fullName>
    </alternativeName>
</protein>
<dbReference type="GO" id="GO:0009653">
    <property type="term" value="P:anatomical structure morphogenesis"/>
    <property type="evidence" value="ECO:0007669"/>
    <property type="project" value="TreeGrafter"/>
</dbReference>
<sequence>MFRSKRSSLVKRLWKYKLDDEARGPLQASGSESEHTASSNMSPLSSLPSLSSSSSGPAAVSPRPRSAHFWPLSSFPLTSSSSTARHSSSSSSSSGSPTSPQAARGSDDLDHDVKAVAHAFFKRLKEEQLENLVHAMESRGGEVTPCVPVSKTELRQHRTAGLGAVSPHILCCRVFRWPGLRSDTEMRRLPSCKTGSDDAGGGGTGGVVCCNPYHWSVVVKIDESPIQVDQLIPRLPRSARRHGKGSSSSRIIDTSPGGVNTSQSLQADFPTGDNDAIHTFISNNLVSSSGTTADNAFILNNNNINNNNHSSSSNIYEMKEMSSTGGQFSNLSAMTMTSSSSSLSTAQNPAWCTVAYWELRERVGRLFPVSDRSLHIFQQLPRGDGMCLGLLQQPTAQDSVRRTREKIGYGVVLSREAANALNPNVGRLQVLRELEADMERERERKKRRAKLKAKVIRDKERPPQDEANLKVSEGHPQSKDQVASDKELETKPPHTSDWNQDVSMGGENSSTLLRHGGLIVSGWYKPTGDFYKYQRLCSNRSLPSSSSSSSSMSTSSSSPVSLSPSSPLPSSLAAPAKCACAAVGLSSRVSLPSLPESLENSDPGGCSGCNYSADDNGYWTLCPTEGSHSDLRQTHHHHHGHPQHHLDHPQYQHCVVDRAKALSSLPTLESLKTTATVTAAAELHTAISTTSSSALPVGLIFSSPTLVVSASHSSSSSSSSSSSLTAGLVTSSSAAHTERTRVTFNENTSPSHHSSRCSCCGGSFACPSALVSLSTPSNKVPTTCMCDCGPDREFIDSPSSLKRSLQSEQGVNTSLQSCNHHANFLDLDSNFSVSCQCTGAADSARLSQTAAESEYVSEHQKADLHTTSMEESFSPHHPHLGCEYRTSSGCWDHCGLSRDGGRTGNSSVSCSSKVDNGLDSIQHIPSMPRSIPCCEVFSATASVCSNQVTVRDSQTCGLSMDYMHSSPSSEKPKVDNKTDIGDNRFSHKPHRHHHDYHHHHCPHPDHSQVTSSSSSPVISASTFSSSSLSPSSEISLSCVLPLEVPMCFSPQLSQQFPSSHITDSSTVTPCSTMHPSTFPPPTCSQVDVKTLSPELGSNCVACPSLNSNPNLQINLLCDSEGCSFSKAVSPSPSCGSVFNLGLPSNGCIHDCHEMSFIENLQMRPAAGSSSRVPDNVQGCDNAVRTQHTTKPPPVPSKSTPSPSSTSTSHHHHGRLQEAASVSAVSSNSEPSKHQETGGRDNVISKSCQGNQPNKARIDETTASTTTTHHNQSLQQQHQEGEVWAYNTSEFPIFVNSPTLDDPDSPRSLVVKKVPPGHCIKIFDYARAELLERTEARSLLLSEGPFDARSVRISMAKGWGPSYARQFITSCPCWLEVLLGPRGDNSRWVTSSVNTASGHYGLG</sequence>
<evidence type="ECO:0000256" key="3">
    <source>
        <dbReference type="ARBA" id="ARBA00022833"/>
    </source>
</evidence>
<dbReference type="Proteomes" id="UP000762676">
    <property type="component" value="Unassembled WGS sequence"/>
</dbReference>
<dbReference type="InterPro" id="IPR001132">
    <property type="entry name" value="SMAD_dom_Dwarfin-type"/>
</dbReference>
<dbReference type="PROSITE" id="PS51075">
    <property type="entry name" value="MH1"/>
    <property type="match status" value="1"/>
</dbReference>
<dbReference type="InterPro" id="IPR008984">
    <property type="entry name" value="SMAD_FHA_dom_sf"/>
</dbReference>
<dbReference type="PANTHER" id="PTHR13703:SF54">
    <property type="entry name" value="MOTHERS AGAINST DECAPENTAPLEGIC HOMOLOG"/>
    <property type="match status" value="1"/>
</dbReference>
<feature type="domain" description="MH2" evidence="10">
    <location>
        <begin position="351"/>
        <end position="573"/>
    </location>
</feature>
<feature type="region of interest" description="Disordered" evidence="8">
    <location>
        <begin position="961"/>
        <end position="1017"/>
    </location>
</feature>
<comment type="similarity">
    <text evidence="1 7">Belongs to the dwarfin/SMAD family.</text>
</comment>
<dbReference type="GO" id="GO:0140416">
    <property type="term" value="F:transcription regulator inhibitor activity"/>
    <property type="evidence" value="ECO:0007669"/>
    <property type="project" value="TreeGrafter"/>
</dbReference>
<dbReference type="GO" id="GO:0070411">
    <property type="term" value="F:I-SMAD binding"/>
    <property type="evidence" value="ECO:0007669"/>
    <property type="project" value="TreeGrafter"/>
</dbReference>
<dbReference type="GO" id="GO:0060395">
    <property type="term" value="P:SMAD protein signal transduction"/>
    <property type="evidence" value="ECO:0007669"/>
    <property type="project" value="TreeGrafter"/>
</dbReference>
<feature type="compositionally biased region" description="Basic and acidic residues" evidence="8">
    <location>
        <begin position="970"/>
        <end position="985"/>
    </location>
</feature>
<feature type="compositionally biased region" description="Low complexity" evidence="8">
    <location>
        <begin position="1007"/>
        <end position="1017"/>
    </location>
</feature>
<keyword evidence="12" id="KW-1185">Reference proteome</keyword>
<comment type="caution">
    <text evidence="11">The sequence shown here is derived from an EMBL/GenBank/DDBJ whole genome shotgun (WGS) entry which is preliminary data.</text>
</comment>
<feature type="region of interest" description="Disordered" evidence="8">
    <location>
        <begin position="441"/>
        <end position="509"/>
    </location>
</feature>
<feature type="region of interest" description="Disordered" evidence="8">
    <location>
        <begin position="542"/>
        <end position="568"/>
    </location>
</feature>
<keyword evidence="6 7" id="KW-0539">Nucleus</keyword>
<dbReference type="GO" id="GO:0030154">
    <property type="term" value="P:cell differentiation"/>
    <property type="evidence" value="ECO:0007669"/>
    <property type="project" value="TreeGrafter"/>
</dbReference>
<dbReference type="SUPFAM" id="SSF56366">
    <property type="entry name" value="SMAD MH1 domain"/>
    <property type="match status" value="1"/>
</dbReference>
<dbReference type="CDD" id="cd10489">
    <property type="entry name" value="MH1_SMAD_6_7"/>
    <property type="match status" value="1"/>
</dbReference>
<feature type="region of interest" description="Disordered" evidence="8">
    <location>
        <begin position="731"/>
        <end position="752"/>
    </location>
</feature>
<feature type="region of interest" description="Disordered" evidence="8">
    <location>
        <begin position="78"/>
        <end position="109"/>
    </location>
</feature>
<feature type="region of interest" description="Disordered" evidence="8">
    <location>
        <begin position="1183"/>
        <end position="1255"/>
    </location>
</feature>
<evidence type="ECO:0000256" key="4">
    <source>
        <dbReference type="ARBA" id="ARBA00023015"/>
    </source>
</evidence>
<dbReference type="SMART" id="SM00523">
    <property type="entry name" value="DWA"/>
    <property type="match status" value="1"/>
</dbReference>
<evidence type="ECO:0000256" key="8">
    <source>
        <dbReference type="SAM" id="MobiDB-lite"/>
    </source>
</evidence>
<feature type="domain" description="MH1" evidence="9">
    <location>
        <begin position="92"/>
        <end position="224"/>
    </location>
</feature>
<dbReference type="SUPFAM" id="SSF49879">
    <property type="entry name" value="SMAD/FHA domain"/>
    <property type="match status" value="2"/>
</dbReference>
<feature type="compositionally biased region" description="Low complexity" evidence="8">
    <location>
        <begin position="1218"/>
        <end position="1228"/>
    </location>
</feature>
<dbReference type="PROSITE" id="PS51076">
    <property type="entry name" value="MH2"/>
    <property type="match status" value="2"/>
</dbReference>
<feature type="compositionally biased region" description="Polar residues" evidence="8">
    <location>
        <begin position="1243"/>
        <end position="1253"/>
    </location>
</feature>
<comment type="subcellular location">
    <subcellularLocation>
        <location evidence="7">Cytoplasm</location>
    </subcellularLocation>
    <subcellularLocation>
        <location evidence="7">Nucleus</location>
    </subcellularLocation>
</comment>
<dbReference type="GO" id="GO:0046872">
    <property type="term" value="F:metal ion binding"/>
    <property type="evidence" value="ECO:0007669"/>
    <property type="project" value="UniProtKB-KW"/>
</dbReference>
<feature type="compositionally biased region" description="Polar residues" evidence="8">
    <location>
        <begin position="245"/>
        <end position="262"/>
    </location>
</feature>
<feature type="compositionally biased region" description="Low complexity" evidence="8">
    <location>
        <begin position="1196"/>
        <end position="1207"/>
    </location>
</feature>
<keyword evidence="5 7" id="KW-0804">Transcription</keyword>
<proteinExistence type="inferred from homology"/>
<dbReference type="Pfam" id="PF03165">
    <property type="entry name" value="MH1"/>
    <property type="match status" value="1"/>
</dbReference>
<dbReference type="EMBL" id="BMAT01006119">
    <property type="protein sequence ID" value="GFS06672.1"/>
    <property type="molecule type" value="Genomic_DNA"/>
</dbReference>
<evidence type="ECO:0000256" key="1">
    <source>
        <dbReference type="ARBA" id="ARBA00005545"/>
    </source>
</evidence>
<dbReference type="GO" id="GO:0005737">
    <property type="term" value="C:cytoplasm"/>
    <property type="evidence" value="ECO:0007669"/>
    <property type="project" value="UniProtKB-SubCell"/>
</dbReference>
<feature type="region of interest" description="Disordered" evidence="8">
    <location>
        <begin position="20"/>
        <end position="65"/>
    </location>
</feature>
<reference evidence="11 12" key="1">
    <citation type="journal article" date="2021" name="Elife">
        <title>Chloroplast acquisition without the gene transfer in kleptoplastic sea slugs, Plakobranchus ocellatus.</title>
        <authorList>
            <person name="Maeda T."/>
            <person name="Takahashi S."/>
            <person name="Yoshida T."/>
            <person name="Shimamura S."/>
            <person name="Takaki Y."/>
            <person name="Nagai Y."/>
            <person name="Toyoda A."/>
            <person name="Suzuki Y."/>
            <person name="Arimoto A."/>
            <person name="Ishii H."/>
            <person name="Satoh N."/>
            <person name="Nishiyama T."/>
            <person name="Hasebe M."/>
            <person name="Maruyama T."/>
            <person name="Minagawa J."/>
            <person name="Obokata J."/>
            <person name="Shigenobu S."/>
        </authorList>
    </citation>
    <scope>NUCLEOTIDE SEQUENCE [LARGE SCALE GENOMIC DNA]</scope>
</reference>
<evidence type="ECO:0000259" key="9">
    <source>
        <dbReference type="PROSITE" id="PS51075"/>
    </source>
</evidence>
<dbReference type="Pfam" id="PF03166">
    <property type="entry name" value="MH2"/>
    <property type="match status" value="2"/>
</dbReference>
<dbReference type="Gene3D" id="2.60.200.10">
    <property type="match status" value="2"/>
</dbReference>
<evidence type="ECO:0000256" key="5">
    <source>
        <dbReference type="ARBA" id="ARBA00023163"/>
    </source>
</evidence>
<dbReference type="InterPro" id="IPR013790">
    <property type="entry name" value="Dwarfin"/>
</dbReference>
<evidence type="ECO:0000256" key="2">
    <source>
        <dbReference type="ARBA" id="ARBA00022723"/>
    </source>
</evidence>
<dbReference type="InterPro" id="IPR017855">
    <property type="entry name" value="SMAD-like_dom_sf"/>
</dbReference>
<feature type="compositionally biased region" description="Polar residues" evidence="8">
    <location>
        <begin position="496"/>
        <end position="509"/>
    </location>
</feature>